<feature type="domain" description="ABC3 transporter permease C-terminal" evidence="8">
    <location>
        <begin position="265"/>
        <end position="384"/>
    </location>
</feature>
<evidence type="ECO:0000256" key="4">
    <source>
        <dbReference type="ARBA" id="ARBA00022989"/>
    </source>
</evidence>
<feature type="transmembrane region" description="Helical" evidence="7">
    <location>
        <begin position="357"/>
        <end position="376"/>
    </location>
</feature>
<evidence type="ECO:0000256" key="5">
    <source>
        <dbReference type="ARBA" id="ARBA00023136"/>
    </source>
</evidence>
<sequence length="842" mass="94382">MRSFWGLIPRYILKNKKRIFFMAVGIVLSITLISSLSIMVEALQKSSKDRIVNQAGGTYDIRFETRNYVRAQGLKTDSLVEKVSMVTVFGKYQVPNTNYELELGGYESNITELLNFKLIEGKFPSGGNEIALESWILDALPQKYKVGDKIRLSYTIEYVDSKGKYMPVNMESEFLLVGTFQHVANGFLNKNTAKAYLTKEFVEATAANKNFHYNGYLTVIPKYSIGEGLSQLSSTNVYSDLDFLPSSIKSFMLIAVDVMNLVTKIIFVIIGIVASVIIYNIFNVCISERTKDFGMLRAIGASPRKIKALVLGEGLLLGAIFIPLGILIGNLAIKAIIMVSSGYKDFNGVFSIPKEGVTASVIVGFLSILGGTYSSARKASQISPMEAITSNNNLKLKGRKIKKGIQSTKGIRKKASFTTNMAFLNVSRNKKRFTTTVVSLSITIIMFFTVNYLITNSDPINSFKKNFQGDFTLSTFLTEPGYGLTQDNIDKLNSIDGVKSVSKQKFFRTNVEFPKEGITQEGMDHIKEFSRRSYRLREDFEKGKYQFLTNVEGYVDQDLMRLKEGLLEGAIDLDKMKEEPIAIIIENLNYNNYTSLQVGSKLKIPYIRYDNKGNAGEKTQEVTIGAIVRADMLKNVDPTISSTIILNEKAMEKYLSIEEFQRANILLDKDADYLKVESEIKEITKLARAMEVKSFKEELKTIKKENLERSLIMYSFVSIVAVVSIINLINIMYMNVILRKREVAMMRALGLGSDEVRSMIKTEGMLYGISASMVGSILGILLTYGIFKVGRKVLMAGMTWEFPVMEVIAIFTVTIFITFIASVLPSRKLFTSSIVDSIRGIE</sequence>
<comment type="subcellular location">
    <subcellularLocation>
        <location evidence="1">Cell membrane</location>
        <topology evidence="1">Multi-pass membrane protein</topology>
    </subcellularLocation>
</comment>
<evidence type="ECO:0000256" key="3">
    <source>
        <dbReference type="ARBA" id="ARBA00022692"/>
    </source>
</evidence>
<dbReference type="Pfam" id="PF02687">
    <property type="entry name" value="FtsX"/>
    <property type="match status" value="2"/>
</dbReference>
<reference evidence="9 10" key="1">
    <citation type="submission" date="2021-03" db="EMBL/GenBank/DDBJ databases">
        <title>Genomic Encyclopedia of Type Strains, Phase IV (KMG-IV): sequencing the most valuable type-strain genomes for metagenomic binning, comparative biology and taxonomic classification.</title>
        <authorList>
            <person name="Goeker M."/>
        </authorList>
    </citation>
    <scope>NUCLEOTIDE SEQUENCE [LARGE SCALE GENOMIC DNA]</scope>
    <source>
        <strain evidence="9 10">DSM 28650</strain>
    </source>
</reference>
<feature type="transmembrane region" description="Helical" evidence="7">
    <location>
        <begin position="265"/>
        <end position="287"/>
    </location>
</feature>
<proteinExistence type="inferred from homology"/>
<keyword evidence="10" id="KW-1185">Reference proteome</keyword>
<dbReference type="Proteomes" id="UP001519308">
    <property type="component" value="Unassembled WGS sequence"/>
</dbReference>
<evidence type="ECO:0000259" key="8">
    <source>
        <dbReference type="Pfam" id="PF02687"/>
    </source>
</evidence>
<keyword evidence="3 7" id="KW-0812">Transmembrane</keyword>
<dbReference type="InterPro" id="IPR003838">
    <property type="entry name" value="ABC3_permease_C"/>
</dbReference>
<gene>
    <name evidence="9" type="ORF">J2Z44_001036</name>
</gene>
<keyword evidence="5 7" id="KW-0472">Membrane</keyword>
<accession>A0ABS4K0D8</accession>
<comment type="caution">
    <text evidence="9">The sequence shown here is derived from an EMBL/GenBank/DDBJ whole genome shotgun (WGS) entry which is preliminary data.</text>
</comment>
<feature type="transmembrane region" description="Helical" evidence="7">
    <location>
        <begin position="20"/>
        <end position="40"/>
    </location>
</feature>
<feature type="transmembrane region" description="Helical" evidence="7">
    <location>
        <begin position="308"/>
        <end position="337"/>
    </location>
</feature>
<organism evidence="9 10">
    <name type="scientific">Clostridium punense</name>
    <dbReference type="NCBI Taxonomy" id="1054297"/>
    <lineage>
        <taxon>Bacteria</taxon>
        <taxon>Bacillati</taxon>
        <taxon>Bacillota</taxon>
        <taxon>Clostridia</taxon>
        <taxon>Eubacteriales</taxon>
        <taxon>Clostridiaceae</taxon>
        <taxon>Clostridium</taxon>
    </lineage>
</organism>
<keyword evidence="4 7" id="KW-1133">Transmembrane helix</keyword>
<keyword evidence="2" id="KW-1003">Cell membrane</keyword>
<evidence type="ECO:0000256" key="6">
    <source>
        <dbReference type="ARBA" id="ARBA00038076"/>
    </source>
</evidence>
<feature type="transmembrane region" description="Helical" evidence="7">
    <location>
        <begin position="711"/>
        <end position="738"/>
    </location>
</feature>
<evidence type="ECO:0000256" key="2">
    <source>
        <dbReference type="ARBA" id="ARBA00022475"/>
    </source>
</evidence>
<dbReference type="EMBL" id="JAGGLL010000006">
    <property type="protein sequence ID" value="MBP2021245.1"/>
    <property type="molecule type" value="Genomic_DNA"/>
</dbReference>
<protein>
    <submittedName>
        <fullName evidence="9">ABC-type antimicrobial peptide transport system permease subunit</fullName>
    </submittedName>
</protein>
<feature type="domain" description="ABC3 transporter permease C-terminal" evidence="8">
    <location>
        <begin position="715"/>
        <end position="833"/>
    </location>
</feature>
<dbReference type="PANTHER" id="PTHR30572">
    <property type="entry name" value="MEMBRANE COMPONENT OF TRANSPORTER-RELATED"/>
    <property type="match status" value="1"/>
</dbReference>
<evidence type="ECO:0000313" key="10">
    <source>
        <dbReference type="Proteomes" id="UP001519308"/>
    </source>
</evidence>
<evidence type="ECO:0000256" key="1">
    <source>
        <dbReference type="ARBA" id="ARBA00004651"/>
    </source>
</evidence>
<comment type="similarity">
    <text evidence="6">Belongs to the ABC-4 integral membrane protein family.</text>
</comment>
<evidence type="ECO:0000313" key="9">
    <source>
        <dbReference type="EMBL" id="MBP2021245.1"/>
    </source>
</evidence>
<feature type="transmembrane region" description="Helical" evidence="7">
    <location>
        <begin position="433"/>
        <end position="454"/>
    </location>
</feature>
<dbReference type="RefSeq" id="WP_021284580.1">
    <property type="nucleotide sequence ID" value="NZ_JAGGLL010000006.1"/>
</dbReference>
<evidence type="ECO:0000256" key="7">
    <source>
        <dbReference type="SAM" id="Phobius"/>
    </source>
</evidence>
<dbReference type="InterPro" id="IPR050250">
    <property type="entry name" value="Macrolide_Exporter_MacB"/>
</dbReference>
<feature type="transmembrane region" description="Helical" evidence="7">
    <location>
        <begin position="766"/>
        <end position="787"/>
    </location>
</feature>
<feature type="transmembrane region" description="Helical" evidence="7">
    <location>
        <begin position="807"/>
        <end position="824"/>
    </location>
</feature>
<dbReference type="PANTHER" id="PTHR30572:SF4">
    <property type="entry name" value="ABC TRANSPORTER PERMEASE YTRF"/>
    <property type="match status" value="1"/>
</dbReference>
<name>A0ABS4K0D8_9CLOT</name>